<dbReference type="InterPro" id="IPR029044">
    <property type="entry name" value="Nucleotide-diphossugar_trans"/>
</dbReference>
<evidence type="ECO:0000256" key="2">
    <source>
        <dbReference type="ARBA" id="ARBA00022695"/>
    </source>
</evidence>
<dbReference type="Gene3D" id="3.90.550.10">
    <property type="entry name" value="Spore Coat Polysaccharide Biosynthesis Protein SpsA, Chain A"/>
    <property type="match status" value="1"/>
</dbReference>
<organism evidence="3">
    <name type="scientific">marine sediment metagenome</name>
    <dbReference type="NCBI Taxonomy" id="412755"/>
    <lineage>
        <taxon>unclassified sequences</taxon>
        <taxon>metagenomes</taxon>
        <taxon>ecological metagenomes</taxon>
    </lineage>
</organism>
<protein>
    <submittedName>
        <fullName evidence="3">Uncharacterized protein</fullName>
    </submittedName>
</protein>
<dbReference type="AlphaFoldDB" id="X1K3V4"/>
<dbReference type="InterPro" id="IPR050088">
    <property type="entry name" value="IspD/TarI_cytidylyltransf_bact"/>
</dbReference>
<dbReference type="GO" id="GO:0050518">
    <property type="term" value="F:2-C-methyl-D-erythritol 4-phosphate cytidylyltransferase activity"/>
    <property type="evidence" value="ECO:0007669"/>
    <property type="project" value="TreeGrafter"/>
</dbReference>
<dbReference type="EMBL" id="BARU01042900">
    <property type="protein sequence ID" value="GAH76738.1"/>
    <property type="molecule type" value="Genomic_DNA"/>
</dbReference>
<proteinExistence type="predicted"/>
<dbReference type="Pfam" id="PF01128">
    <property type="entry name" value="IspD"/>
    <property type="match status" value="1"/>
</dbReference>
<sequence length="172" mass="18458">MKVSNYLDTKPIQVLAGVVKREVITADDGAPHFCMRVFELEPGSSIPLHSHPWEHEIFVLSGQGVALSEDGAVIVAAGESQRMGGVDKVLALLGGKPVLARTIDVFQNCSSIDQIVVVLSEPNLEPGKQLVAEQGWSKVTDVCAGGRRRQDSVVAGLSRLKNCHWVVIHDGA</sequence>
<feature type="non-terminal residue" evidence="3">
    <location>
        <position position="172"/>
    </location>
</feature>
<dbReference type="SUPFAM" id="SSF51182">
    <property type="entry name" value="RmlC-like cupins"/>
    <property type="match status" value="1"/>
</dbReference>
<dbReference type="InterPro" id="IPR014710">
    <property type="entry name" value="RmlC-like_jellyroll"/>
</dbReference>
<reference evidence="3" key="1">
    <citation type="journal article" date="2014" name="Front. Microbiol.">
        <title>High frequency of phylogenetically diverse reductive dehalogenase-homologous genes in deep subseafloor sedimentary metagenomes.</title>
        <authorList>
            <person name="Kawai M."/>
            <person name="Futagami T."/>
            <person name="Toyoda A."/>
            <person name="Takaki Y."/>
            <person name="Nishi S."/>
            <person name="Hori S."/>
            <person name="Arai W."/>
            <person name="Tsubouchi T."/>
            <person name="Morono Y."/>
            <person name="Uchiyama I."/>
            <person name="Ito T."/>
            <person name="Fujiyama A."/>
            <person name="Inagaki F."/>
            <person name="Takami H."/>
        </authorList>
    </citation>
    <scope>NUCLEOTIDE SEQUENCE</scope>
    <source>
        <strain evidence="3">Expedition CK06-06</strain>
    </source>
</reference>
<keyword evidence="2" id="KW-0548">Nucleotidyltransferase</keyword>
<evidence type="ECO:0000313" key="3">
    <source>
        <dbReference type="EMBL" id="GAH76738.1"/>
    </source>
</evidence>
<dbReference type="PANTHER" id="PTHR32125:SF4">
    <property type="entry name" value="2-C-METHYL-D-ERYTHRITOL 4-PHOSPHATE CYTIDYLYLTRANSFERASE, CHLOROPLASTIC"/>
    <property type="match status" value="1"/>
</dbReference>
<keyword evidence="1" id="KW-0808">Transferase</keyword>
<dbReference type="InterPro" id="IPR011051">
    <property type="entry name" value="RmlC_Cupin_sf"/>
</dbReference>
<dbReference type="PANTHER" id="PTHR32125">
    <property type="entry name" value="2-C-METHYL-D-ERYTHRITOL 4-PHOSPHATE CYTIDYLYLTRANSFERASE, CHLOROPLASTIC"/>
    <property type="match status" value="1"/>
</dbReference>
<gene>
    <name evidence="3" type="ORF">S03H2_65807</name>
</gene>
<dbReference type="SUPFAM" id="SSF53448">
    <property type="entry name" value="Nucleotide-diphospho-sugar transferases"/>
    <property type="match status" value="1"/>
</dbReference>
<name>X1K3V4_9ZZZZ</name>
<comment type="caution">
    <text evidence="3">The sequence shown here is derived from an EMBL/GenBank/DDBJ whole genome shotgun (WGS) entry which is preliminary data.</text>
</comment>
<evidence type="ECO:0000256" key="1">
    <source>
        <dbReference type="ARBA" id="ARBA00022679"/>
    </source>
</evidence>
<dbReference type="InterPro" id="IPR034683">
    <property type="entry name" value="IspD/TarI"/>
</dbReference>
<accession>X1K3V4</accession>
<dbReference type="Gene3D" id="2.60.120.10">
    <property type="entry name" value="Jelly Rolls"/>
    <property type="match status" value="1"/>
</dbReference>